<keyword evidence="1" id="KW-0812">Transmembrane</keyword>
<dbReference type="EMBL" id="JAGKSB010000010">
    <property type="protein sequence ID" value="MBP3943800.1"/>
    <property type="molecule type" value="Genomic_DNA"/>
</dbReference>
<gene>
    <name evidence="2" type="ORF">J5U18_09515</name>
</gene>
<accession>A0A8T4H9M3</accession>
<name>A0A8T4H9M3_9SPHI</name>
<comment type="caution">
    <text evidence="2">The sequence shown here is derived from an EMBL/GenBank/DDBJ whole genome shotgun (WGS) entry which is preliminary data.</text>
</comment>
<sequence length="56" mass="6080">MENLDLKSNNLQEIEFNEMVEIDGGFLPAIAIGVIWGVQLGLSAVGVGMYLANKEK</sequence>
<dbReference type="Proteomes" id="UP000679691">
    <property type="component" value="Unassembled WGS sequence"/>
</dbReference>
<keyword evidence="3" id="KW-1185">Reference proteome</keyword>
<dbReference type="RefSeq" id="WP_353547300.1">
    <property type="nucleotide sequence ID" value="NZ_JAGKSB010000010.1"/>
</dbReference>
<evidence type="ECO:0000313" key="3">
    <source>
        <dbReference type="Proteomes" id="UP000679691"/>
    </source>
</evidence>
<dbReference type="AlphaFoldDB" id="A0A8T4H9M3"/>
<proteinExistence type="predicted"/>
<feature type="transmembrane region" description="Helical" evidence="1">
    <location>
        <begin position="26"/>
        <end position="52"/>
    </location>
</feature>
<dbReference type="InterPro" id="IPR023991">
    <property type="entry name" value="Bacteriocin_IIb_lactobn/cerein"/>
</dbReference>
<keyword evidence="1" id="KW-0472">Membrane</keyword>
<reference evidence="2" key="1">
    <citation type="submission" date="2021-03" db="EMBL/GenBank/DDBJ databases">
        <authorList>
            <person name="Lu T."/>
            <person name="Wang Q."/>
            <person name="Han X."/>
        </authorList>
    </citation>
    <scope>NUCLEOTIDE SEQUENCE</scope>
    <source>
        <strain evidence="2">WQ 2009</strain>
    </source>
</reference>
<dbReference type="NCBIfam" id="TIGR03949">
    <property type="entry name" value="bact_IIb_cerein"/>
    <property type="match status" value="1"/>
</dbReference>
<protein>
    <submittedName>
        <fullName evidence="2">Class IIb bacteriocin, lactobin A/cerein 7B family</fullName>
    </submittedName>
</protein>
<evidence type="ECO:0000256" key="1">
    <source>
        <dbReference type="SAM" id="Phobius"/>
    </source>
</evidence>
<evidence type="ECO:0000313" key="2">
    <source>
        <dbReference type="EMBL" id="MBP3943800.1"/>
    </source>
</evidence>
<organism evidence="2 3">
    <name type="scientific">Rhinopithecimicrobium faecis</name>
    <dbReference type="NCBI Taxonomy" id="2820698"/>
    <lineage>
        <taxon>Bacteria</taxon>
        <taxon>Pseudomonadati</taxon>
        <taxon>Bacteroidota</taxon>
        <taxon>Sphingobacteriia</taxon>
        <taxon>Sphingobacteriales</taxon>
        <taxon>Sphingobacteriaceae</taxon>
        <taxon>Rhinopithecimicrobium</taxon>
    </lineage>
</organism>
<keyword evidence="1" id="KW-1133">Transmembrane helix</keyword>